<proteinExistence type="predicted"/>
<comment type="caution">
    <text evidence="1">The sequence shown here is derived from an EMBL/GenBank/DDBJ whole genome shotgun (WGS) entry which is preliminary data.</text>
</comment>
<sequence>MLDPALQLAVTQSFEGEDLPVGGIPDWFAAVSGGGPGPVPDFASRGVERYAAAIGQGTWDLQEWLYQFDPDSEFRGWAWWDLTRPGDHQVRIWVDTWGESFFACDELRWLAYVSGAEEVSGPTLVRSADWIADRS</sequence>
<reference evidence="2" key="1">
    <citation type="journal article" date="2019" name="Int. J. Syst. Evol. Microbiol.">
        <title>The Global Catalogue of Microorganisms (GCM) 10K type strain sequencing project: providing services to taxonomists for standard genome sequencing and annotation.</title>
        <authorList>
            <consortium name="The Broad Institute Genomics Platform"/>
            <consortium name="The Broad Institute Genome Sequencing Center for Infectious Disease"/>
            <person name="Wu L."/>
            <person name="Ma J."/>
        </authorList>
    </citation>
    <scope>NUCLEOTIDE SEQUENCE [LARGE SCALE GENOMIC DNA]</scope>
    <source>
        <strain evidence="2">JCM 31290</strain>
    </source>
</reference>
<name>A0ABP8G0Q0_9ACTN</name>
<evidence type="ECO:0008006" key="3">
    <source>
        <dbReference type="Google" id="ProtNLM"/>
    </source>
</evidence>
<gene>
    <name evidence="1" type="ORF">GCM10023086_36470</name>
</gene>
<dbReference type="EMBL" id="BAABET010000005">
    <property type="protein sequence ID" value="GAA4314920.1"/>
    <property type="molecule type" value="Genomic_DNA"/>
</dbReference>
<evidence type="ECO:0000313" key="2">
    <source>
        <dbReference type="Proteomes" id="UP001501115"/>
    </source>
</evidence>
<organism evidence="1 2">
    <name type="scientific">Streptomyces venetus</name>
    <dbReference type="NCBI Taxonomy" id="1701086"/>
    <lineage>
        <taxon>Bacteria</taxon>
        <taxon>Bacillati</taxon>
        <taxon>Actinomycetota</taxon>
        <taxon>Actinomycetes</taxon>
        <taxon>Kitasatosporales</taxon>
        <taxon>Streptomycetaceae</taxon>
        <taxon>Streptomyces</taxon>
    </lineage>
</organism>
<accession>A0ABP8G0Q0</accession>
<protein>
    <recommendedName>
        <fullName evidence="3">SMI1/KNR4 family protein</fullName>
    </recommendedName>
</protein>
<keyword evidence="2" id="KW-1185">Reference proteome</keyword>
<dbReference type="Proteomes" id="UP001501115">
    <property type="component" value="Unassembled WGS sequence"/>
</dbReference>
<dbReference type="RefSeq" id="WP_345662597.1">
    <property type="nucleotide sequence ID" value="NZ_BAABET010000005.1"/>
</dbReference>
<evidence type="ECO:0000313" key="1">
    <source>
        <dbReference type="EMBL" id="GAA4314920.1"/>
    </source>
</evidence>